<comment type="subcellular location">
    <subcellularLocation>
        <location evidence="1">Cell membrane</location>
        <topology evidence="1">Multi-pass membrane protein</topology>
    </subcellularLocation>
</comment>
<dbReference type="PANTHER" id="PTHR30489">
    <property type="entry name" value="LIPOPROTEIN-RELEASING SYSTEM TRANSMEMBRANE PROTEIN LOLE"/>
    <property type="match status" value="1"/>
</dbReference>
<evidence type="ECO:0000256" key="4">
    <source>
        <dbReference type="ARBA" id="ARBA00022989"/>
    </source>
</evidence>
<feature type="non-terminal residue" evidence="8">
    <location>
        <position position="1"/>
    </location>
</feature>
<evidence type="ECO:0000256" key="1">
    <source>
        <dbReference type="ARBA" id="ARBA00004651"/>
    </source>
</evidence>
<protein>
    <recommendedName>
        <fullName evidence="7">ABC3 transporter permease C-terminal domain-containing protein</fullName>
    </recommendedName>
</protein>
<dbReference type="PANTHER" id="PTHR30489:SF0">
    <property type="entry name" value="LIPOPROTEIN-RELEASING SYSTEM TRANSMEMBRANE PROTEIN LOLE"/>
    <property type="match status" value="1"/>
</dbReference>
<sequence length="266" mass="28455">GADGVIPAVFSQAAPPTDKQIGDQIQYIVGTERVTFEVRGIIRGFPMLGDRFFIANLAAIEQAVNLPRLSPPWIGQRQAWLAVKPAQHDAIIAQIADGAGPFGSAVLADAQATQAALQANLVAQETLGAFELNAITLTGLSVALFLLVHFFAAQQRLYEFSLLRATGMSTKQLLGLLTLEGMVMMLLGLLAGSGIGAGLAIIMRPFLSRVLETAVGGDAIHQIIINWPQIFALYGLLIGFYGLALLLLLFFLLRAGIHRALRIGEE</sequence>
<organism evidence="8">
    <name type="scientific">hydrothermal vent metagenome</name>
    <dbReference type="NCBI Taxonomy" id="652676"/>
    <lineage>
        <taxon>unclassified sequences</taxon>
        <taxon>metagenomes</taxon>
        <taxon>ecological metagenomes</taxon>
    </lineage>
</organism>
<feature type="transmembrane region" description="Helical" evidence="6">
    <location>
        <begin position="132"/>
        <end position="152"/>
    </location>
</feature>
<evidence type="ECO:0000256" key="3">
    <source>
        <dbReference type="ARBA" id="ARBA00022692"/>
    </source>
</evidence>
<dbReference type="InterPro" id="IPR003838">
    <property type="entry name" value="ABC3_permease_C"/>
</dbReference>
<dbReference type="GO" id="GO:0098797">
    <property type="term" value="C:plasma membrane protein complex"/>
    <property type="evidence" value="ECO:0007669"/>
    <property type="project" value="TreeGrafter"/>
</dbReference>
<keyword evidence="4 6" id="KW-1133">Transmembrane helix</keyword>
<dbReference type="EMBL" id="UOEU01000107">
    <property type="protein sequence ID" value="VAW30896.1"/>
    <property type="molecule type" value="Genomic_DNA"/>
</dbReference>
<dbReference type="InterPro" id="IPR051447">
    <property type="entry name" value="Lipoprotein-release_system"/>
</dbReference>
<keyword evidence="5 6" id="KW-0472">Membrane</keyword>
<evidence type="ECO:0000256" key="5">
    <source>
        <dbReference type="ARBA" id="ARBA00023136"/>
    </source>
</evidence>
<evidence type="ECO:0000259" key="7">
    <source>
        <dbReference type="Pfam" id="PF02687"/>
    </source>
</evidence>
<feature type="domain" description="ABC3 transporter permease C-terminal" evidence="7">
    <location>
        <begin position="137"/>
        <end position="254"/>
    </location>
</feature>
<keyword evidence="2" id="KW-1003">Cell membrane</keyword>
<dbReference type="AlphaFoldDB" id="A0A3B0VFU4"/>
<dbReference type="Pfam" id="PF02687">
    <property type="entry name" value="FtsX"/>
    <property type="match status" value="1"/>
</dbReference>
<evidence type="ECO:0000313" key="8">
    <source>
        <dbReference type="EMBL" id="VAW30896.1"/>
    </source>
</evidence>
<evidence type="ECO:0000256" key="2">
    <source>
        <dbReference type="ARBA" id="ARBA00022475"/>
    </source>
</evidence>
<keyword evidence="3 6" id="KW-0812">Transmembrane</keyword>
<proteinExistence type="predicted"/>
<dbReference type="GO" id="GO:0044874">
    <property type="term" value="P:lipoprotein localization to outer membrane"/>
    <property type="evidence" value="ECO:0007669"/>
    <property type="project" value="TreeGrafter"/>
</dbReference>
<name>A0A3B0VFU4_9ZZZZ</name>
<gene>
    <name evidence="8" type="ORF">MNBD_CHLOROFLEXI01-1998</name>
</gene>
<feature type="transmembrane region" description="Helical" evidence="6">
    <location>
        <begin position="173"/>
        <end position="202"/>
    </location>
</feature>
<accession>A0A3B0VFU4</accession>
<evidence type="ECO:0000256" key="6">
    <source>
        <dbReference type="SAM" id="Phobius"/>
    </source>
</evidence>
<feature type="transmembrane region" description="Helical" evidence="6">
    <location>
        <begin position="231"/>
        <end position="253"/>
    </location>
</feature>
<reference evidence="8" key="1">
    <citation type="submission" date="2018-06" db="EMBL/GenBank/DDBJ databases">
        <authorList>
            <person name="Zhirakovskaya E."/>
        </authorList>
    </citation>
    <scope>NUCLEOTIDE SEQUENCE</scope>
</reference>